<proteinExistence type="predicted"/>
<keyword evidence="3" id="KW-1185">Reference proteome</keyword>
<sequence>MGMTPQNTRVLAYALAGLAIGVLGSTPSGTGWAQTGKQSSGVASSGAGAGAGAGAGGLGGVAPSLNVQGGVDICFAHQKSDHPDTLMVIPSGTVFVARRPANGRKDPAQMEGLVTTETVTLTEMQPCGMADASTLVSRTRHWLINPVRPQVDVTFQPVGEVSGNGVDTTFEDEASGFQAAVKAGIITAHVEGPLHDTVYLSESPADIEDPDAPSAGTGPETP</sequence>
<organism evidence="2 3">
    <name type="scientific">Acetobacter tropicalis</name>
    <dbReference type="NCBI Taxonomy" id="104102"/>
    <lineage>
        <taxon>Bacteria</taxon>
        <taxon>Pseudomonadati</taxon>
        <taxon>Pseudomonadota</taxon>
        <taxon>Alphaproteobacteria</taxon>
        <taxon>Acetobacterales</taxon>
        <taxon>Acetobacteraceae</taxon>
        <taxon>Acetobacter</taxon>
    </lineage>
</organism>
<dbReference type="EMBL" id="JOKM01000017">
    <property type="protein sequence ID" value="KGB26096.1"/>
    <property type="molecule type" value="Genomic_DNA"/>
</dbReference>
<gene>
    <name evidence="2" type="ORF">AtDm6_0375</name>
</gene>
<evidence type="ECO:0000256" key="1">
    <source>
        <dbReference type="SAM" id="MobiDB-lite"/>
    </source>
</evidence>
<dbReference type="Proteomes" id="UP000029448">
    <property type="component" value="Unassembled WGS sequence"/>
</dbReference>
<reference evidence="2 3" key="1">
    <citation type="submission" date="2014-06" db="EMBL/GenBank/DDBJ databases">
        <title>Functional and comparative genomic analyses of the Drosophila gut microbiota identify candidate symbiosis factors.</title>
        <authorList>
            <person name="Newell P.D."/>
            <person name="Chaston J.M."/>
            <person name="Douglas A.E."/>
        </authorList>
    </citation>
    <scope>NUCLEOTIDE SEQUENCE [LARGE SCALE GENOMIC DNA]</scope>
    <source>
        <strain evidence="2 3">DmCS_006</strain>
    </source>
</reference>
<dbReference type="PATRIC" id="fig|104102.7.peg.371"/>
<protein>
    <submittedName>
        <fullName evidence="2">Uncharacterized protein</fullName>
    </submittedName>
</protein>
<accession>A0A094ZVP0</accession>
<evidence type="ECO:0000313" key="2">
    <source>
        <dbReference type="EMBL" id="KGB26096.1"/>
    </source>
</evidence>
<dbReference type="STRING" id="104102.AtDm6_0375"/>
<feature type="region of interest" description="Disordered" evidence="1">
    <location>
        <begin position="202"/>
        <end position="222"/>
    </location>
</feature>
<comment type="caution">
    <text evidence="2">The sequence shown here is derived from an EMBL/GenBank/DDBJ whole genome shotgun (WGS) entry which is preliminary data.</text>
</comment>
<feature type="region of interest" description="Disordered" evidence="1">
    <location>
        <begin position="30"/>
        <end position="49"/>
    </location>
</feature>
<evidence type="ECO:0000313" key="3">
    <source>
        <dbReference type="Proteomes" id="UP000029448"/>
    </source>
</evidence>
<dbReference type="AlphaFoldDB" id="A0A094ZVP0"/>
<name>A0A094ZVP0_9PROT</name>